<accession>A0A9Q1IAS2</accession>
<comment type="caution">
    <text evidence="1">The sequence shown here is derived from an EMBL/GenBank/DDBJ whole genome shotgun (WGS) entry which is preliminary data.</text>
</comment>
<name>A0A9Q1IAS2_SYNKA</name>
<gene>
    <name evidence="1" type="ORF">SKAU_G00405270</name>
</gene>
<dbReference type="AlphaFoldDB" id="A0A9Q1IAS2"/>
<evidence type="ECO:0000313" key="2">
    <source>
        <dbReference type="Proteomes" id="UP001152622"/>
    </source>
</evidence>
<dbReference type="EMBL" id="JAINUF010000021">
    <property type="protein sequence ID" value="KAJ8334888.1"/>
    <property type="molecule type" value="Genomic_DNA"/>
</dbReference>
<organism evidence="1 2">
    <name type="scientific">Synaphobranchus kaupii</name>
    <name type="common">Kaup's arrowtooth eel</name>
    <dbReference type="NCBI Taxonomy" id="118154"/>
    <lineage>
        <taxon>Eukaryota</taxon>
        <taxon>Metazoa</taxon>
        <taxon>Chordata</taxon>
        <taxon>Craniata</taxon>
        <taxon>Vertebrata</taxon>
        <taxon>Euteleostomi</taxon>
        <taxon>Actinopterygii</taxon>
        <taxon>Neopterygii</taxon>
        <taxon>Teleostei</taxon>
        <taxon>Anguilliformes</taxon>
        <taxon>Synaphobranchidae</taxon>
        <taxon>Synaphobranchus</taxon>
    </lineage>
</organism>
<reference evidence="1" key="1">
    <citation type="journal article" date="2023" name="Science">
        <title>Genome structures resolve the early diversification of teleost fishes.</title>
        <authorList>
            <person name="Parey E."/>
            <person name="Louis A."/>
            <person name="Montfort J."/>
            <person name="Bouchez O."/>
            <person name="Roques C."/>
            <person name="Iampietro C."/>
            <person name="Lluch J."/>
            <person name="Castinel A."/>
            <person name="Donnadieu C."/>
            <person name="Desvignes T."/>
            <person name="Floi Bucao C."/>
            <person name="Jouanno E."/>
            <person name="Wen M."/>
            <person name="Mejri S."/>
            <person name="Dirks R."/>
            <person name="Jansen H."/>
            <person name="Henkel C."/>
            <person name="Chen W.J."/>
            <person name="Zahm M."/>
            <person name="Cabau C."/>
            <person name="Klopp C."/>
            <person name="Thompson A.W."/>
            <person name="Robinson-Rechavi M."/>
            <person name="Braasch I."/>
            <person name="Lecointre G."/>
            <person name="Bobe J."/>
            <person name="Postlethwait J.H."/>
            <person name="Berthelot C."/>
            <person name="Roest Crollius H."/>
            <person name="Guiguen Y."/>
        </authorList>
    </citation>
    <scope>NUCLEOTIDE SEQUENCE</scope>
    <source>
        <strain evidence="1">WJC10195</strain>
    </source>
</reference>
<keyword evidence="2" id="KW-1185">Reference proteome</keyword>
<sequence>MASALVHAFPCLKDTTGSGSETWYAQGRNHHPATGSLEERLRNIRKRLRSMSRPQREEVDEPYRTFIPDAKGEIALRLLPIMLPPPVFRVGRKVVRPSVDEARQALIDLRPVGTNMVEYLQQAEVSRPYPYVLSLGDEHQAFVPGISHPTRTGLRAKHTAWGS</sequence>
<protein>
    <submittedName>
        <fullName evidence="1">Uncharacterized protein</fullName>
    </submittedName>
</protein>
<proteinExistence type="predicted"/>
<dbReference type="Proteomes" id="UP001152622">
    <property type="component" value="Chromosome 21"/>
</dbReference>
<dbReference type="OrthoDB" id="10066002at2759"/>
<evidence type="ECO:0000313" key="1">
    <source>
        <dbReference type="EMBL" id="KAJ8334888.1"/>
    </source>
</evidence>